<evidence type="ECO:0000313" key="3">
    <source>
        <dbReference type="Proteomes" id="UP001059380"/>
    </source>
</evidence>
<dbReference type="Proteomes" id="UP001059380">
    <property type="component" value="Chromosome"/>
</dbReference>
<keyword evidence="3" id="KW-1185">Reference proteome</keyword>
<dbReference type="AlphaFoldDB" id="A0A9J7BUX7"/>
<evidence type="ECO:0000313" key="2">
    <source>
        <dbReference type="EMBL" id="UWZ86369.1"/>
    </source>
</evidence>
<dbReference type="KEGG" id="orp:MOP44_10595"/>
<protein>
    <submittedName>
        <fullName evidence="2">Uncharacterized protein</fullName>
    </submittedName>
</protein>
<dbReference type="EMBL" id="CP093313">
    <property type="protein sequence ID" value="UWZ86369.1"/>
    <property type="molecule type" value="Genomic_DNA"/>
</dbReference>
<gene>
    <name evidence="2" type="ORF">MOP44_10595</name>
</gene>
<keyword evidence="1" id="KW-0812">Transmembrane</keyword>
<dbReference type="RefSeq" id="WP_260796009.1">
    <property type="nucleotide sequence ID" value="NZ_CP093313.1"/>
</dbReference>
<evidence type="ECO:0000256" key="1">
    <source>
        <dbReference type="SAM" id="Phobius"/>
    </source>
</evidence>
<reference evidence="2" key="1">
    <citation type="submission" date="2021-04" db="EMBL/GenBank/DDBJ databases">
        <title>Phylogenetic analysis of Acidobacteriaceae.</title>
        <authorList>
            <person name="Qiu L."/>
            <person name="Zhang Q."/>
        </authorList>
    </citation>
    <scope>NUCLEOTIDE SEQUENCE</scope>
    <source>
        <strain evidence="2">DSM 25168</strain>
    </source>
</reference>
<feature type="transmembrane region" description="Helical" evidence="1">
    <location>
        <begin position="20"/>
        <end position="43"/>
    </location>
</feature>
<keyword evidence="1" id="KW-0472">Membrane</keyword>
<keyword evidence="1" id="KW-1133">Transmembrane helix</keyword>
<sequence>MTLLDAPRFDEAKDRRKRVIAYSCVAAFTAAVILGWIVSGFPIDWPWHWFAHMRGRSEINTFLTDVEKNDMAAAYGVWIHNPKWQQQNAPDQGYTFARFQEDWSPTSHDNDYGAIKHHDIAAARFAGNVLVVGVYINQRKSKPLFLAYDPKAKTLSYSPVELYLGP</sequence>
<name>A0A9J7BUX7_9BACT</name>
<organism evidence="2 3">
    <name type="scientific">Occallatibacter riparius</name>
    <dbReference type="NCBI Taxonomy" id="1002689"/>
    <lineage>
        <taxon>Bacteria</taxon>
        <taxon>Pseudomonadati</taxon>
        <taxon>Acidobacteriota</taxon>
        <taxon>Terriglobia</taxon>
        <taxon>Terriglobales</taxon>
        <taxon>Acidobacteriaceae</taxon>
        <taxon>Occallatibacter</taxon>
    </lineage>
</organism>
<accession>A0A9J7BUX7</accession>
<proteinExistence type="predicted"/>